<dbReference type="InterPro" id="IPR012867">
    <property type="entry name" value="DUF1648"/>
</dbReference>
<dbReference type="AlphaFoldDB" id="A0A1H2WY41"/>
<dbReference type="Pfam" id="PF13630">
    <property type="entry name" value="SdpI"/>
    <property type="match status" value="1"/>
</dbReference>
<proteinExistence type="predicted"/>
<evidence type="ECO:0000313" key="4">
    <source>
        <dbReference type="Proteomes" id="UP000182589"/>
    </source>
</evidence>
<dbReference type="EMBL" id="FNOJ01000017">
    <property type="protein sequence ID" value="SDW85164.1"/>
    <property type="molecule type" value="Genomic_DNA"/>
</dbReference>
<feature type="transmembrane region" description="Helical" evidence="1">
    <location>
        <begin position="121"/>
        <end position="138"/>
    </location>
</feature>
<reference evidence="4" key="1">
    <citation type="submission" date="2016-10" db="EMBL/GenBank/DDBJ databases">
        <authorList>
            <person name="Varghese N."/>
        </authorList>
    </citation>
    <scope>NUCLEOTIDE SEQUENCE [LARGE SCALE GENOMIC DNA]</scope>
    <source>
        <strain evidence="4">DSM 12489</strain>
    </source>
</reference>
<feature type="transmembrane region" description="Helical" evidence="1">
    <location>
        <begin position="167"/>
        <end position="185"/>
    </location>
</feature>
<name>A0A1H2WY41_9BACL</name>
<dbReference type="Proteomes" id="UP000182589">
    <property type="component" value="Unassembled WGS sequence"/>
</dbReference>
<organism evidence="3 4">
    <name type="scientific">Alicyclobacillus hesperidum</name>
    <dbReference type="NCBI Taxonomy" id="89784"/>
    <lineage>
        <taxon>Bacteria</taxon>
        <taxon>Bacillati</taxon>
        <taxon>Bacillota</taxon>
        <taxon>Bacilli</taxon>
        <taxon>Bacillales</taxon>
        <taxon>Alicyclobacillaceae</taxon>
        <taxon>Alicyclobacillus</taxon>
    </lineage>
</organism>
<keyword evidence="1" id="KW-0472">Membrane</keyword>
<gene>
    <name evidence="3" type="ORF">SAMN04489725_11724</name>
</gene>
<dbReference type="InterPro" id="IPR026272">
    <property type="entry name" value="SdpI"/>
</dbReference>
<evidence type="ECO:0000256" key="1">
    <source>
        <dbReference type="SAM" id="Phobius"/>
    </source>
</evidence>
<dbReference type="RefSeq" id="WP_074693543.1">
    <property type="nucleotide sequence ID" value="NZ_FNOJ01000017.1"/>
</dbReference>
<feature type="domain" description="DUF1648" evidence="2">
    <location>
        <begin position="20"/>
        <end position="63"/>
    </location>
</feature>
<feature type="transmembrane region" description="Helical" evidence="1">
    <location>
        <begin position="51"/>
        <end position="71"/>
    </location>
</feature>
<keyword evidence="1" id="KW-0812">Transmembrane</keyword>
<protein>
    <submittedName>
        <fullName evidence="3">Uncharacterized membrane protein</fullName>
    </submittedName>
</protein>
<keyword evidence="4" id="KW-1185">Reference proteome</keyword>
<sequence>MAGERKSALSWWGWAAWGAVCAASGILYPHLPAVVATHFDASGKPNGYMSRLGATIVMPIIMLALIGLWNVFWRIDPKRAQYAGFWSTYRFFGGIVVVFMGCIQLWLLLHAIGVPGSSQRVPLSLIGLFVAILANYLPRVSPNWLVGIRTPWTLASEETWRRTHRTAGALGVATGLLCVVCAWVVPIHFAILGILVLIVVWAALSTILSYVYFRRG</sequence>
<dbReference type="PANTHER" id="PTHR37810">
    <property type="entry name" value="IMMUNITY PROTEIN SDPI"/>
    <property type="match status" value="1"/>
</dbReference>
<feature type="transmembrane region" description="Helical" evidence="1">
    <location>
        <begin position="191"/>
        <end position="213"/>
    </location>
</feature>
<dbReference type="InterPro" id="IPR025962">
    <property type="entry name" value="SdpI/YhfL"/>
</dbReference>
<keyword evidence="1" id="KW-1133">Transmembrane helix</keyword>
<dbReference type="STRING" id="89784.SAMN04489725_11724"/>
<dbReference type="PIRSF" id="PIRSF038959">
    <property type="entry name" value="SdpI"/>
    <property type="match status" value="1"/>
</dbReference>
<feature type="transmembrane region" description="Helical" evidence="1">
    <location>
        <begin position="91"/>
        <end position="109"/>
    </location>
</feature>
<dbReference type="Pfam" id="PF07853">
    <property type="entry name" value="DUF1648"/>
    <property type="match status" value="1"/>
</dbReference>
<evidence type="ECO:0000259" key="2">
    <source>
        <dbReference type="Pfam" id="PF07853"/>
    </source>
</evidence>
<evidence type="ECO:0000313" key="3">
    <source>
        <dbReference type="EMBL" id="SDW85164.1"/>
    </source>
</evidence>
<feature type="transmembrane region" description="Helical" evidence="1">
    <location>
        <begin position="12"/>
        <end position="31"/>
    </location>
</feature>
<dbReference type="PANTHER" id="PTHR37810:SF5">
    <property type="entry name" value="IMMUNITY PROTEIN SDPI"/>
    <property type="match status" value="1"/>
</dbReference>
<dbReference type="GO" id="GO:0009636">
    <property type="term" value="P:response to toxic substance"/>
    <property type="evidence" value="ECO:0007669"/>
    <property type="project" value="TreeGrafter"/>
</dbReference>
<accession>A0A1H2WY41</accession>